<feature type="region of interest" description="Disordered" evidence="1">
    <location>
        <begin position="72"/>
        <end position="123"/>
    </location>
</feature>
<dbReference type="EMBL" id="PP819608">
    <property type="protein sequence ID" value="XCD09559.1"/>
    <property type="molecule type" value="Genomic_DNA"/>
</dbReference>
<evidence type="ECO:0000256" key="1">
    <source>
        <dbReference type="SAM" id="MobiDB-lite"/>
    </source>
</evidence>
<gene>
    <name evidence="2" type="ORF">Adastra011</name>
</gene>
<sequence>MAKTNNVYVVNGEEKVSTLAEVAKILGVSRVSKKDVEEGKYDVVIEEAAVSLADAEEVVEEVVAEEEDILEGVEVVEDEEEEEAAEEVEEPTSEEEPEEVEDADEWEEGYPVDTAEEEDEEEEIEYPEVGDFEDEKAIKKYIKGLTDEQLQAWCELEGAEWVENEHRNINRMRMAMAIKAVHFPELAKKPSSKKKSKYAEYTTEELVEMAIDNNVEVRDDKGNERILRMYTIMALREAGLLEAK</sequence>
<protein>
    <submittedName>
        <fullName evidence="2">Uncharacterized protein</fullName>
    </submittedName>
</protein>
<accession>A0AAU8BD63</accession>
<organism evidence="2">
    <name type="scientific">Bacillus phage Adastra</name>
    <dbReference type="NCBI Taxonomy" id="3143958"/>
    <lineage>
        <taxon>Viruses</taxon>
        <taxon>Duplodnaviria</taxon>
        <taxon>Heunggongvirae</taxon>
        <taxon>Uroviricota</taxon>
        <taxon>Caudoviricetes</taxon>
        <taxon>Herelleviridae</taxon>
        <taxon>Spounavirinae</taxon>
        <taxon>Okubovirus</taxon>
    </lineage>
</organism>
<reference evidence="2" key="1">
    <citation type="submission" date="2024-05" db="EMBL/GenBank/DDBJ databases">
        <authorList>
            <person name="Herbig A.F."/>
            <person name="Pendergrass E.L."/>
        </authorList>
    </citation>
    <scope>NUCLEOTIDE SEQUENCE</scope>
</reference>
<evidence type="ECO:0000313" key="2">
    <source>
        <dbReference type="EMBL" id="XCD09559.1"/>
    </source>
</evidence>
<proteinExistence type="predicted"/>
<name>A0AAU8BD63_9CAUD</name>